<dbReference type="InterPro" id="IPR014718">
    <property type="entry name" value="GH-type_carb-bd"/>
</dbReference>
<reference evidence="2" key="1">
    <citation type="submission" date="2019-09" db="EMBL/GenBank/DDBJ databases">
        <title>Antimicrobial potential of Antarctic Bacteria.</title>
        <authorList>
            <person name="Benaud N."/>
            <person name="Edwards R.J."/>
            <person name="Ferrari B.C."/>
        </authorList>
    </citation>
    <scope>NUCLEOTIDE SEQUENCE [LARGE SCALE GENOMIC DNA]</scope>
    <source>
        <strain evidence="2">INR9</strain>
    </source>
</reference>
<dbReference type="KEGG" id="lse:F1C12_10805"/>
<proteinExistence type="predicted"/>
<dbReference type="Pfam" id="PF01263">
    <property type="entry name" value="Aldose_epim"/>
    <property type="match status" value="1"/>
</dbReference>
<dbReference type="RefSeq" id="WP_185275039.1">
    <property type="nucleotide sequence ID" value="NZ_CP043641.1"/>
</dbReference>
<dbReference type="InterPro" id="IPR008183">
    <property type="entry name" value="Aldose_1/G6P_1-epimerase"/>
</dbReference>
<dbReference type="AlphaFoldDB" id="A0A7G6YAQ5"/>
<name>A0A7G6YAQ5_9MICO</name>
<dbReference type="GO" id="GO:0030246">
    <property type="term" value="F:carbohydrate binding"/>
    <property type="evidence" value="ECO:0007669"/>
    <property type="project" value="InterPro"/>
</dbReference>
<dbReference type="EMBL" id="CP043641">
    <property type="protein sequence ID" value="QNE35570.1"/>
    <property type="molecule type" value="Genomic_DNA"/>
</dbReference>
<dbReference type="Gene3D" id="2.70.98.10">
    <property type="match status" value="1"/>
</dbReference>
<accession>A0A7G6YAQ5</accession>
<organism evidence="1 2">
    <name type="scientific">Leifsonia shinshuensis</name>
    <dbReference type="NCBI Taxonomy" id="150026"/>
    <lineage>
        <taxon>Bacteria</taxon>
        <taxon>Bacillati</taxon>
        <taxon>Actinomycetota</taxon>
        <taxon>Actinomycetes</taxon>
        <taxon>Micrococcales</taxon>
        <taxon>Microbacteriaceae</taxon>
        <taxon>Leifsonia</taxon>
    </lineage>
</organism>
<evidence type="ECO:0000313" key="2">
    <source>
        <dbReference type="Proteomes" id="UP000515511"/>
    </source>
</evidence>
<dbReference type="GO" id="GO:0005975">
    <property type="term" value="P:carbohydrate metabolic process"/>
    <property type="evidence" value="ECO:0007669"/>
    <property type="project" value="InterPro"/>
</dbReference>
<dbReference type="Proteomes" id="UP000515511">
    <property type="component" value="Chromosome"/>
</dbReference>
<evidence type="ECO:0000313" key="1">
    <source>
        <dbReference type="EMBL" id="QNE35570.1"/>
    </source>
</evidence>
<evidence type="ECO:0008006" key="3">
    <source>
        <dbReference type="Google" id="ProtNLM"/>
    </source>
</evidence>
<dbReference type="InterPro" id="IPR011013">
    <property type="entry name" value="Gal_mutarotase_sf_dom"/>
</dbReference>
<sequence>MSARSEPVLLAQSFAGRRVDAVVSPVGASLQGLAVGGLELVCGDADGPVASSGAVLVPWPNRVRGACWLLDGEPQRLEVTEPAGNALHGLVAATPFEVIARDRSSVELAATVRGAVGYPFDLDVVVAYRLVPTGVRSSIAVVNRSRVPAPVAVGVHPYLRVGDAPAADLTIQVDAERTLLLGEDHLPLRETAVEGTGFDLRLPTALAEAPSHAAYTGLRSQAVRVRLRLADARSSEAVEVWADDRFRWAQVYVTDELPGLPAGGAAVALEPMTAPPDALNSGTDLHWLPPSSRWVLDWGVDRARA</sequence>
<dbReference type="SUPFAM" id="SSF74650">
    <property type="entry name" value="Galactose mutarotase-like"/>
    <property type="match status" value="1"/>
</dbReference>
<protein>
    <recommendedName>
        <fullName evidence="3">Aldose 1-epimerase family protein</fullName>
    </recommendedName>
</protein>
<gene>
    <name evidence="1" type="ORF">F1C12_10805</name>
</gene>
<dbReference type="GO" id="GO:0016853">
    <property type="term" value="F:isomerase activity"/>
    <property type="evidence" value="ECO:0007669"/>
    <property type="project" value="InterPro"/>
</dbReference>